<dbReference type="STRING" id="247523.B0W48_06970"/>
<sequence length="356" mass="38565">MQDKSKLLGALAALLVIIIVVLYMAGSFSQKQSTGLKQSYAAQYSGNVFTILLQPIAKVEKVPGSVIAKQNTQISSRIMAQIETLNVRAGDKVIKGDVLITLQKDDITAQVAQSNAQINAIKASLNQANKQLIRIKELSNKHLVSVSELDDAQAKFDNLTASFAVAEQQQAQAKIALSFTSITAPISGVVVERLVEPGDTVIPGNTLLALYNPKQLQVEFNIRERQAVKLKIGERLKVIFPSLNTQSDATVSEIVPVADKAARSLLIKLDFDSQLGLMPGLYAQLILPLNKAQGVLVPISAVHNVGELNMVYIIEDGQIQRRFVRLGEVVNAQQHVVAGLNPGDIIAIDYNVSQTK</sequence>
<feature type="domain" description="CusB-like beta-barrel" evidence="5">
    <location>
        <begin position="218"/>
        <end position="287"/>
    </location>
</feature>
<evidence type="ECO:0000256" key="1">
    <source>
        <dbReference type="ARBA" id="ARBA00009477"/>
    </source>
</evidence>
<dbReference type="Gene3D" id="1.10.287.470">
    <property type="entry name" value="Helix hairpin bin"/>
    <property type="match status" value="1"/>
</dbReference>
<evidence type="ECO:0000259" key="3">
    <source>
        <dbReference type="Pfam" id="PF25876"/>
    </source>
</evidence>
<reference evidence="6 7" key="1">
    <citation type="submission" date="2017-02" db="EMBL/GenBank/DDBJ databases">
        <title>Complete genome sequence of the cold-active Pseudoalteromonas aliena strain EH1 isolated from Arctic seawater.</title>
        <authorList>
            <person name="Kim E."/>
            <person name="Heo E."/>
            <person name="Kim H."/>
            <person name="Kim D."/>
        </authorList>
    </citation>
    <scope>NUCLEOTIDE SEQUENCE [LARGE SCALE GENOMIC DNA]</scope>
    <source>
        <strain evidence="6 7">EH1</strain>
    </source>
</reference>
<comment type="similarity">
    <text evidence="1">Belongs to the membrane fusion protein (MFP) (TC 8.A.1) family.</text>
</comment>
<feature type="domain" description="Multidrug resistance protein MdtA-like alpha-helical hairpin" evidence="3">
    <location>
        <begin position="111"/>
        <end position="180"/>
    </location>
</feature>
<dbReference type="SUPFAM" id="SSF111369">
    <property type="entry name" value="HlyD-like secretion proteins"/>
    <property type="match status" value="1"/>
</dbReference>
<gene>
    <name evidence="6" type="ORF">B0W48_06970</name>
</gene>
<dbReference type="InterPro" id="IPR006143">
    <property type="entry name" value="RND_pump_MFP"/>
</dbReference>
<dbReference type="PANTHER" id="PTHR30469:SF15">
    <property type="entry name" value="HLYD FAMILY OF SECRETION PROTEINS"/>
    <property type="match status" value="1"/>
</dbReference>
<dbReference type="Gene3D" id="2.40.50.100">
    <property type="match status" value="1"/>
</dbReference>
<dbReference type="InterPro" id="IPR058624">
    <property type="entry name" value="MdtA-like_HH"/>
</dbReference>
<dbReference type="KEGG" id="paln:B0W48_06970"/>
<evidence type="ECO:0000313" key="7">
    <source>
        <dbReference type="Proteomes" id="UP000188243"/>
    </source>
</evidence>
<keyword evidence="2" id="KW-0175">Coiled coil</keyword>
<evidence type="ECO:0000256" key="2">
    <source>
        <dbReference type="SAM" id="Coils"/>
    </source>
</evidence>
<dbReference type="EMBL" id="CP019628">
    <property type="protein sequence ID" value="AQP99565.1"/>
    <property type="molecule type" value="Genomic_DNA"/>
</dbReference>
<dbReference type="NCBIfam" id="TIGR01730">
    <property type="entry name" value="RND_mfp"/>
    <property type="match status" value="1"/>
</dbReference>
<dbReference type="Proteomes" id="UP000188243">
    <property type="component" value="Chromosome"/>
</dbReference>
<dbReference type="Gene3D" id="2.40.30.170">
    <property type="match status" value="1"/>
</dbReference>
<dbReference type="GO" id="GO:1990281">
    <property type="term" value="C:efflux pump complex"/>
    <property type="evidence" value="ECO:0007669"/>
    <property type="project" value="TreeGrafter"/>
</dbReference>
<feature type="domain" description="Multidrug resistance protein MdtA-like barrel-sandwich hybrid" evidence="4">
    <location>
        <begin position="73"/>
        <end position="207"/>
    </location>
</feature>
<dbReference type="Pfam" id="PF25876">
    <property type="entry name" value="HH_MFP_RND"/>
    <property type="match status" value="1"/>
</dbReference>
<dbReference type="Pfam" id="PF25954">
    <property type="entry name" value="Beta-barrel_RND_2"/>
    <property type="match status" value="1"/>
</dbReference>
<dbReference type="Pfam" id="PF25917">
    <property type="entry name" value="BSH_RND"/>
    <property type="match status" value="1"/>
</dbReference>
<dbReference type="RefSeq" id="WP_077536320.1">
    <property type="nucleotide sequence ID" value="NZ_CANLYY010000023.1"/>
</dbReference>
<name>A0A1Q2GWR8_9GAMM</name>
<evidence type="ECO:0000313" key="6">
    <source>
        <dbReference type="EMBL" id="AQP99565.1"/>
    </source>
</evidence>
<dbReference type="PANTHER" id="PTHR30469">
    <property type="entry name" value="MULTIDRUG RESISTANCE PROTEIN MDTA"/>
    <property type="match status" value="1"/>
</dbReference>
<organism evidence="6 7">
    <name type="scientific">Pseudoalteromonas aliena</name>
    <dbReference type="NCBI Taxonomy" id="247523"/>
    <lineage>
        <taxon>Bacteria</taxon>
        <taxon>Pseudomonadati</taxon>
        <taxon>Pseudomonadota</taxon>
        <taxon>Gammaproteobacteria</taxon>
        <taxon>Alteromonadales</taxon>
        <taxon>Pseudoalteromonadaceae</taxon>
        <taxon>Pseudoalteromonas</taxon>
    </lineage>
</organism>
<evidence type="ECO:0000259" key="5">
    <source>
        <dbReference type="Pfam" id="PF25954"/>
    </source>
</evidence>
<accession>A0A1Q2GWR8</accession>
<dbReference type="InterPro" id="IPR058792">
    <property type="entry name" value="Beta-barrel_RND_2"/>
</dbReference>
<protein>
    <submittedName>
        <fullName evidence="6">Efflux transporter periplasmic adaptor subunit</fullName>
    </submittedName>
</protein>
<dbReference type="Gene3D" id="2.40.420.20">
    <property type="match status" value="1"/>
</dbReference>
<evidence type="ECO:0000259" key="4">
    <source>
        <dbReference type="Pfam" id="PF25917"/>
    </source>
</evidence>
<proteinExistence type="inferred from homology"/>
<dbReference type="GO" id="GO:0015562">
    <property type="term" value="F:efflux transmembrane transporter activity"/>
    <property type="evidence" value="ECO:0007669"/>
    <property type="project" value="TreeGrafter"/>
</dbReference>
<dbReference type="AlphaFoldDB" id="A0A1Q2GWR8"/>
<dbReference type="InterPro" id="IPR058625">
    <property type="entry name" value="MdtA-like_BSH"/>
</dbReference>
<feature type="coiled-coil region" evidence="2">
    <location>
        <begin position="111"/>
        <end position="169"/>
    </location>
</feature>